<evidence type="ECO:0000256" key="1">
    <source>
        <dbReference type="SAM" id="Phobius"/>
    </source>
</evidence>
<feature type="transmembrane region" description="Helical" evidence="1">
    <location>
        <begin position="379"/>
        <end position="398"/>
    </location>
</feature>
<keyword evidence="1" id="KW-1133">Transmembrane helix</keyword>
<feature type="transmembrane region" description="Helical" evidence="1">
    <location>
        <begin position="349"/>
        <end position="372"/>
    </location>
</feature>
<dbReference type="RefSeq" id="WP_164695991.1">
    <property type="nucleotide sequence ID" value="NZ_JAAIKB010000008.1"/>
</dbReference>
<protein>
    <recommendedName>
        <fullName evidence="4">Glycosyltransferase RgtA/B/C/D-like domain-containing protein</fullName>
    </recommendedName>
</protein>
<organism evidence="2 3">
    <name type="scientific">Falsiroseomonas algicola</name>
    <dbReference type="NCBI Taxonomy" id="2716930"/>
    <lineage>
        <taxon>Bacteria</taxon>
        <taxon>Pseudomonadati</taxon>
        <taxon>Pseudomonadota</taxon>
        <taxon>Alphaproteobacteria</taxon>
        <taxon>Acetobacterales</taxon>
        <taxon>Roseomonadaceae</taxon>
        <taxon>Falsiroseomonas</taxon>
    </lineage>
</organism>
<keyword evidence="1" id="KW-0812">Transmembrane</keyword>
<dbReference type="EMBL" id="JAAIKB010000008">
    <property type="protein sequence ID" value="NGM22081.1"/>
    <property type="molecule type" value="Genomic_DNA"/>
</dbReference>
<evidence type="ECO:0008006" key="4">
    <source>
        <dbReference type="Google" id="ProtNLM"/>
    </source>
</evidence>
<evidence type="ECO:0000313" key="2">
    <source>
        <dbReference type="EMBL" id="NGM22081.1"/>
    </source>
</evidence>
<keyword evidence="1" id="KW-0472">Membrane</keyword>
<dbReference type="AlphaFoldDB" id="A0A6M1LNX5"/>
<gene>
    <name evidence="2" type="ORF">G3576_18815</name>
</gene>
<proteinExistence type="predicted"/>
<feature type="transmembrane region" description="Helical" evidence="1">
    <location>
        <begin position="261"/>
        <end position="287"/>
    </location>
</feature>
<feature type="transmembrane region" description="Helical" evidence="1">
    <location>
        <begin position="188"/>
        <end position="217"/>
    </location>
</feature>
<feature type="transmembrane region" description="Helical" evidence="1">
    <location>
        <begin position="323"/>
        <end position="343"/>
    </location>
</feature>
<accession>A0A6M1LNX5</accession>
<feature type="transmembrane region" description="Helical" evidence="1">
    <location>
        <begin position="293"/>
        <end position="311"/>
    </location>
</feature>
<comment type="caution">
    <text evidence="2">The sequence shown here is derived from an EMBL/GenBank/DDBJ whole genome shotgun (WGS) entry which is preliminary data.</text>
</comment>
<dbReference type="Proteomes" id="UP000475385">
    <property type="component" value="Unassembled WGS sequence"/>
</dbReference>
<feature type="transmembrane region" description="Helical" evidence="1">
    <location>
        <begin position="153"/>
        <end position="176"/>
    </location>
</feature>
<reference evidence="2 3" key="1">
    <citation type="submission" date="2020-03" db="EMBL/GenBank/DDBJ databases">
        <title>Roseomonas stagni sp. nov., isolated from pond water in Japan.</title>
        <authorList>
            <person name="Furuhata K."/>
            <person name="Miyamoto H."/>
            <person name="Goto K."/>
        </authorList>
    </citation>
    <scope>NUCLEOTIDE SEQUENCE [LARGE SCALE GENOMIC DNA]</scope>
    <source>
        <strain evidence="2 3">PeD5</strain>
    </source>
</reference>
<keyword evidence="3" id="KW-1185">Reference proteome</keyword>
<sequence length="542" mass="55758">MVPAFLRPGGTRAGLAIVLLVALLAVGAGALLRSAEYDEGYTSLVTSPEPRPAWPEGPFTPREVAPVLEAVVPPPDISRQLRETDVHPPLYFWAAGLLREAGFTSLGALRTFSVLCAIGAVAAFMGAAHLAGIPPLAAGLLTALSYGFAYTGGVARGFAVSHLLLGLAALAVVLAWRRGRAPSGLVAAFAAGLAAGLASFTNYLAAFPAAALLGWLLIAPGLGWARLRLLAAAAVPFLAMQAANLSYFLPQRGSRPEQFEAFAILPALKLLGQFNAANIFGGLPLYAEGLGRLALGAALAGLLLAGAAVVAWRWRGLGPTRWLWLGGFAAPSAGLLLLGAMAGNTPVELRYLAFAAPFAALLLAGAAGAVALRHPRAALAGLALLLAVQGAGIAGMALHSATRQAYRDAIATLSPALGPETLLLVPRGNDGVGIVVATLREAPSDQPMLLLRDGVALPPSLTAYRRLVVLGITDRDGARQAEAALAALRADPAWRDAGTPWRDARRGFAAHLFEAAPGTTSGVADLPEGIVIGRAHHRGEEP</sequence>
<feature type="transmembrane region" description="Helical" evidence="1">
    <location>
        <begin position="114"/>
        <end position="133"/>
    </location>
</feature>
<evidence type="ECO:0000313" key="3">
    <source>
        <dbReference type="Proteomes" id="UP000475385"/>
    </source>
</evidence>
<feature type="transmembrane region" description="Helical" evidence="1">
    <location>
        <begin position="229"/>
        <end position="249"/>
    </location>
</feature>
<name>A0A6M1LNX5_9PROT</name>